<protein>
    <submittedName>
        <fullName evidence="1">Uncharacterized protein</fullName>
    </submittedName>
</protein>
<keyword evidence="2" id="KW-1185">Reference proteome</keyword>
<dbReference type="Proteomes" id="UP000315295">
    <property type="component" value="Unassembled WGS sequence"/>
</dbReference>
<evidence type="ECO:0000313" key="1">
    <source>
        <dbReference type="EMBL" id="TQD81544.1"/>
    </source>
</evidence>
<comment type="caution">
    <text evidence="1">The sequence shown here is derived from an EMBL/GenBank/DDBJ whole genome shotgun (WGS) entry which is preliminary data.</text>
</comment>
<accession>A0A540L4Z0</accession>
<proteinExistence type="predicted"/>
<gene>
    <name evidence="1" type="ORF">C1H46_032906</name>
</gene>
<dbReference type="EMBL" id="VIEB01000762">
    <property type="protein sequence ID" value="TQD81544.1"/>
    <property type="molecule type" value="Genomic_DNA"/>
</dbReference>
<sequence>MPCGAPLLSSSLPPFGAPSLCRRPSVADFPLCSNVLTLRCVNNNIIIGTLDFCVLMHYPSRMSPPVMVMMEDAKPEVLASNNSNSESIDSGILQD</sequence>
<evidence type="ECO:0000313" key="2">
    <source>
        <dbReference type="Proteomes" id="UP000315295"/>
    </source>
</evidence>
<name>A0A540L4Z0_MALBA</name>
<dbReference type="AlphaFoldDB" id="A0A540L4Z0"/>
<reference evidence="1 2" key="1">
    <citation type="journal article" date="2019" name="G3 (Bethesda)">
        <title>Sequencing of a Wild Apple (Malus baccata) Genome Unravels the Differences Between Cultivated and Wild Apple Species Regarding Disease Resistance and Cold Tolerance.</title>
        <authorList>
            <person name="Chen X."/>
        </authorList>
    </citation>
    <scope>NUCLEOTIDE SEQUENCE [LARGE SCALE GENOMIC DNA]</scope>
    <source>
        <strain evidence="2">cv. Shandingzi</strain>
        <tissue evidence="1">Leaves</tissue>
    </source>
</reference>
<organism evidence="1 2">
    <name type="scientific">Malus baccata</name>
    <name type="common">Siberian crab apple</name>
    <name type="synonym">Pyrus baccata</name>
    <dbReference type="NCBI Taxonomy" id="106549"/>
    <lineage>
        <taxon>Eukaryota</taxon>
        <taxon>Viridiplantae</taxon>
        <taxon>Streptophyta</taxon>
        <taxon>Embryophyta</taxon>
        <taxon>Tracheophyta</taxon>
        <taxon>Spermatophyta</taxon>
        <taxon>Magnoliopsida</taxon>
        <taxon>eudicotyledons</taxon>
        <taxon>Gunneridae</taxon>
        <taxon>Pentapetalae</taxon>
        <taxon>rosids</taxon>
        <taxon>fabids</taxon>
        <taxon>Rosales</taxon>
        <taxon>Rosaceae</taxon>
        <taxon>Amygdaloideae</taxon>
        <taxon>Maleae</taxon>
        <taxon>Malus</taxon>
    </lineage>
</organism>